<dbReference type="AlphaFoldDB" id="M0MW57"/>
<evidence type="ECO:0000313" key="1">
    <source>
        <dbReference type="EMBL" id="EMA48675.1"/>
    </source>
</evidence>
<protein>
    <submittedName>
        <fullName evidence="1">Uncharacterized protein</fullName>
    </submittedName>
</protein>
<dbReference type="EMBL" id="AOMF01000186">
    <property type="protein sequence ID" value="EMA48675.1"/>
    <property type="molecule type" value="Genomic_DNA"/>
</dbReference>
<sequence>MRVTPRRVHLQVGMGDSSRAVVVAGRSSLIASETLVVGQVTQGATSMTGSTTRERWGTQFETMEEVSLQELPEQLLASSVGLLRKVQVVQIRIRHDRMWEVGPHLPQMILLVKLPTKTHAEMLTDSQIIVEGAIEPV</sequence>
<organism evidence="1 2">
    <name type="scientific">Halococcus thailandensis JCM 13552</name>
    <dbReference type="NCBI Taxonomy" id="1227457"/>
    <lineage>
        <taxon>Archaea</taxon>
        <taxon>Methanobacteriati</taxon>
        <taxon>Methanobacteriota</taxon>
        <taxon>Stenosarchaea group</taxon>
        <taxon>Halobacteria</taxon>
        <taxon>Halobacteriales</taxon>
        <taxon>Halococcaceae</taxon>
        <taxon>Halococcus</taxon>
    </lineage>
</organism>
<dbReference type="Proteomes" id="UP000011680">
    <property type="component" value="Unassembled WGS sequence"/>
</dbReference>
<accession>M0MW57</accession>
<reference evidence="1 2" key="1">
    <citation type="journal article" date="2014" name="PLoS Genet.">
        <title>Phylogenetically driven sequencing of extremely halophilic archaea reveals strategies for static and dynamic osmo-response.</title>
        <authorList>
            <person name="Becker E.A."/>
            <person name="Seitzer P.M."/>
            <person name="Tritt A."/>
            <person name="Larsen D."/>
            <person name="Krusor M."/>
            <person name="Yao A.I."/>
            <person name="Wu D."/>
            <person name="Madern D."/>
            <person name="Eisen J.A."/>
            <person name="Darling A.E."/>
            <person name="Facciotti M.T."/>
        </authorList>
    </citation>
    <scope>NUCLEOTIDE SEQUENCE [LARGE SCALE GENOMIC DNA]</scope>
    <source>
        <strain evidence="1 2">JCM 13552</strain>
    </source>
</reference>
<gene>
    <name evidence="1" type="ORF">C451_19933</name>
</gene>
<evidence type="ECO:0000313" key="2">
    <source>
        <dbReference type="Proteomes" id="UP000011680"/>
    </source>
</evidence>
<keyword evidence="2" id="KW-1185">Reference proteome</keyword>
<name>M0MW57_9EURY</name>
<proteinExistence type="predicted"/>
<comment type="caution">
    <text evidence="1">The sequence shown here is derived from an EMBL/GenBank/DDBJ whole genome shotgun (WGS) entry which is preliminary data.</text>
</comment>